<gene>
    <name evidence="6" type="ORF">K450DRAFT_174763</name>
</gene>
<dbReference type="GO" id="GO:0006338">
    <property type="term" value="P:chromatin remodeling"/>
    <property type="evidence" value="ECO:0007669"/>
    <property type="project" value="InterPro"/>
</dbReference>
<reference evidence="6" key="2">
    <citation type="journal article" date="2022" name="Proc. Natl. Acad. Sci. U.S.A.">
        <title>Diploid-dominant life cycles characterize the early evolution of Fungi.</title>
        <authorList>
            <person name="Amses K.R."/>
            <person name="Simmons D.R."/>
            <person name="Longcore J.E."/>
            <person name="Mondo S.J."/>
            <person name="Seto K."/>
            <person name="Jeronimo G.H."/>
            <person name="Bonds A.E."/>
            <person name="Quandt C.A."/>
            <person name="Davis W.J."/>
            <person name="Chang Y."/>
            <person name="Federici B.A."/>
            <person name="Kuo A."/>
            <person name="LaButti K."/>
            <person name="Pangilinan J."/>
            <person name="Andreopoulos W."/>
            <person name="Tritt A."/>
            <person name="Riley R."/>
            <person name="Hundley H."/>
            <person name="Johnson J."/>
            <person name="Lipzen A."/>
            <person name="Barry K."/>
            <person name="Lang B.F."/>
            <person name="Cuomo C.A."/>
            <person name="Buchler N.E."/>
            <person name="Grigoriev I.V."/>
            <person name="Spatafora J.W."/>
            <person name="Stajich J.E."/>
            <person name="James T.Y."/>
        </authorList>
    </citation>
    <scope>NUCLEOTIDE SEQUENCE</scope>
    <source>
        <strain evidence="6">AG</strain>
    </source>
</reference>
<keyword evidence="4" id="KW-0804">Transcription</keyword>
<dbReference type="GO" id="GO:0000228">
    <property type="term" value="C:nuclear chromosome"/>
    <property type="evidence" value="ECO:0007669"/>
    <property type="project" value="InterPro"/>
</dbReference>
<dbReference type="Pfam" id="PF04855">
    <property type="entry name" value="SNF5"/>
    <property type="match status" value="1"/>
</dbReference>
<dbReference type="GeneID" id="75909556"/>
<protein>
    <submittedName>
        <fullName evidence="6">Uncharacterized protein</fullName>
    </submittedName>
</protein>
<name>A0AAD5HE34_UMBRA</name>
<accession>A0AAD5HE34</accession>
<evidence type="ECO:0000256" key="5">
    <source>
        <dbReference type="ARBA" id="ARBA00023242"/>
    </source>
</evidence>
<evidence type="ECO:0000313" key="6">
    <source>
        <dbReference type="EMBL" id="KAI8579629.1"/>
    </source>
</evidence>
<comment type="subcellular location">
    <subcellularLocation>
        <location evidence="1">Nucleus</location>
    </subcellularLocation>
</comment>
<evidence type="ECO:0000313" key="7">
    <source>
        <dbReference type="Proteomes" id="UP001206595"/>
    </source>
</evidence>
<evidence type="ECO:0000256" key="1">
    <source>
        <dbReference type="ARBA" id="ARBA00004123"/>
    </source>
</evidence>
<proteinExistence type="inferred from homology"/>
<sequence>MRAISAQADQEDVLVPVRIDMESNGYQLRDTFTWNLNEKLLTPERFADILCEDLHLPPAQFVDAIVASIREQLEEYHLYSPNSHIKEPEENKAADEELRIIIKLDITVGNISLVDQFEWSIENSSDSPELFAEKLVSELGLGGEFKSAISHSIREQVYVHFKSLLIGQDYDGNYLSERVKNQLLPNLKSLLRDPLIAEKFTPVLLEISDLELDRIEREKLREFR</sequence>
<evidence type="ECO:0000256" key="3">
    <source>
        <dbReference type="ARBA" id="ARBA00023015"/>
    </source>
</evidence>
<dbReference type="AlphaFoldDB" id="A0AAD5HE34"/>
<organism evidence="6 7">
    <name type="scientific">Umbelopsis ramanniana AG</name>
    <dbReference type="NCBI Taxonomy" id="1314678"/>
    <lineage>
        <taxon>Eukaryota</taxon>
        <taxon>Fungi</taxon>
        <taxon>Fungi incertae sedis</taxon>
        <taxon>Mucoromycota</taxon>
        <taxon>Mucoromycotina</taxon>
        <taxon>Umbelopsidomycetes</taxon>
        <taxon>Umbelopsidales</taxon>
        <taxon>Umbelopsidaceae</taxon>
        <taxon>Umbelopsis</taxon>
    </lineage>
</organism>
<keyword evidence="7" id="KW-1185">Reference proteome</keyword>
<evidence type="ECO:0000256" key="2">
    <source>
        <dbReference type="ARBA" id="ARBA00010239"/>
    </source>
</evidence>
<keyword evidence="5" id="KW-0539">Nucleus</keyword>
<dbReference type="PANTHER" id="PTHR10019">
    <property type="entry name" value="SNF5"/>
    <property type="match status" value="1"/>
</dbReference>
<dbReference type="EMBL" id="MU620918">
    <property type="protein sequence ID" value="KAI8579629.1"/>
    <property type="molecule type" value="Genomic_DNA"/>
</dbReference>
<dbReference type="InterPro" id="IPR006939">
    <property type="entry name" value="SNF5"/>
</dbReference>
<comment type="caution">
    <text evidence="6">The sequence shown here is derived from an EMBL/GenBank/DDBJ whole genome shotgun (WGS) entry which is preliminary data.</text>
</comment>
<keyword evidence="3" id="KW-0805">Transcription regulation</keyword>
<reference evidence="6" key="1">
    <citation type="submission" date="2021-06" db="EMBL/GenBank/DDBJ databases">
        <authorList>
            <consortium name="DOE Joint Genome Institute"/>
            <person name="Mondo S.J."/>
            <person name="Amses K.R."/>
            <person name="Simmons D.R."/>
            <person name="Longcore J.E."/>
            <person name="Seto K."/>
            <person name="Alves G.H."/>
            <person name="Bonds A.E."/>
            <person name="Quandt C.A."/>
            <person name="Davis W.J."/>
            <person name="Chang Y."/>
            <person name="Letcher P.M."/>
            <person name="Powell M.J."/>
            <person name="Kuo A."/>
            <person name="Labutti K."/>
            <person name="Pangilinan J."/>
            <person name="Andreopoulos W."/>
            <person name="Tritt A."/>
            <person name="Riley R."/>
            <person name="Hundley H."/>
            <person name="Johnson J."/>
            <person name="Lipzen A."/>
            <person name="Barry K."/>
            <person name="Berbee M.L."/>
            <person name="Buchler N.E."/>
            <person name="Grigoriev I.V."/>
            <person name="Spatafora J.W."/>
            <person name="Stajich J.E."/>
            <person name="James T.Y."/>
        </authorList>
    </citation>
    <scope>NUCLEOTIDE SEQUENCE</scope>
    <source>
        <strain evidence="6">AG</strain>
    </source>
</reference>
<dbReference type="RefSeq" id="XP_051444633.1">
    <property type="nucleotide sequence ID" value="XM_051584206.1"/>
</dbReference>
<evidence type="ECO:0000256" key="4">
    <source>
        <dbReference type="ARBA" id="ARBA00023163"/>
    </source>
</evidence>
<dbReference type="Proteomes" id="UP001206595">
    <property type="component" value="Unassembled WGS sequence"/>
</dbReference>
<comment type="similarity">
    <text evidence="2">Belongs to the SNF5 family.</text>
</comment>